<dbReference type="AlphaFoldDB" id="A0A2W5NG67"/>
<dbReference type="InterPro" id="IPR011225">
    <property type="entry name" value="IV_sec_VirJ"/>
</dbReference>
<reference evidence="4 5" key="1">
    <citation type="submission" date="2017-08" db="EMBL/GenBank/DDBJ databases">
        <title>Infants hospitalized years apart are colonized by the same room-sourced microbial strains.</title>
        <authorList>
            <person name="Brooks B."/>
            <person name="Olm M.R."/>
            <person name="Firek B.A."/>
            <person name="Baker R."/>
            <person name="Thomas B.C."/>
            <person name="Morowitz M.J."/>
            <person name="Banfield J.F."/>
        </authorList>
    </citation>
    <scope>NUCLEOTIDE SEQUENCE [LARGE SCALE GENOMIC DNA]</scope>
    <source>
        <strain evidence="4">S2_005_002_R2_34</strain>
    </source>
</reference>
<feature type="chain" id="PRO_5016062744" evidence="2">
    <location>
        <begin position="25"/>
        <end position="489"/>
    </location>
</feature>
<name>A0A2W5NG67_RHOSU</name>
<feature type="domain" description="Bacterial virulence" evidence="3">
    <location>
        <begin position="269"/>
        <end position="457"/>
    </location>
</feature>
<accession>A0A2W5NG67</accession>
<dbReference type="SUPFAM" id="SSF53474">
    <property type="entry name" value="alpha/beta-Hydrolases"/>
    <property type="match status" value="2"/>
</dbReference>
<dbReference type="EMBL" id="QFPW01000002">
    <property type="protein sequence ID" value="PZQ51219.1"/>
    <property type="molecule type" value="Genomic_DNA"/>
</dbReference>
<dbReference type="InterPro" id="IPR029058">
    <property type="entry name" value="AB_hydrolase_fold"/>
</dbReference>
<keyword evidence="2" id="KW-0732">Signal</keyword>
<sequence>MTAPRLPLALGLALLLVAPGTGFADTAPPASPPNAIAAPRIMKPATGAPPSAEVALISDADGWGAAEQTAAEALTAKGALVVGIDLPDWLAASEASPRGCLYLTGDIEALSHQVQRGSGGPDYLPPLVAGVGAGGAVALAVAAQTPLATMGGTIAVNPTATIPLRKPLCTKAVATPSADGAAVSYGLTPGALPDPVTIGLTPAADPDGAAHAKALQAEHPEITITQAADPAGEALVALVSQAIASDDKVEAADPLGLPLSILDAQPTRDTMAVIYSGDGGWRDLDRQVGGVLQGLGVPVVGLDSLRYFWDARQPQETADDLVRIIEHYTAHWGVHHVLLIGYSFGADILPATYNLLPPETRAKVPQLSLLALGREKPYQISVLGWFGKQGGGGDPSDDIRAIDPAVVQCVYGTEETDDPCPDFAKSGVEAIAIQGGHHFDGDYQGLAKRILDGLDRRLAQPEASSARSIRPRSSSGTSWPSASRSSSVP</sequence>
<protein>
    <submittedName>
        <fullName evidence="4">Type IV secretory pathway protein AcvB</fullName>
    </submittedName>
</protein>
<feature type="region of interest" description="Disordered" evidence="1">
    <location>
        <begin position="460"/>
        <end position="489"/>
    </location>
</feature>
<feature type="signal peptide" evidence="2">
    <location>
        <begin position="1"/>
        <end position="24"/>
    </location>
</feature>
<gene>
    <name evidence="4" type="ORF">DI556_03345</name>
</gene>
<evidence type="ECO:0000259" key="3">
    <source>
        <dbReference type="Pfam" id="PF06057"/>
    </source>
</evidence>
<dbReference type="PIRSF" id="PIRSF029063">
    <property type="entry name" value="IV_sec_VirJ"/>
    <property type="match status" value="1"/>
</dbReference>
<organism evidence="4 5">
    <name type="scientific">Rhodovulum sulfidophilum</name>
    <name type="common">Rhodobacter sulfidophilus</name>
    <dbReference type="NCBI Taxonomy" id="35806"/>
    <lineage>
        <taxon>Bacteria</taxon>
        <taxon>Pseudomonadati</taxon>
        <taxon>Pseudomonadota</taxon>
        <taxon>Alphaproteobacteria</taxon>
        <taxon>Rhodobacterales</taxon>
        <taxon>Paracoccaceae</taxon>
        <taxon>Rhodovulum</taxon>
    </lineage>
</organism>
<comment type="caution">
    <text evidence="4">The sequence shown here is derived from an EMBL/GenBank/DDBJ whole genome shotgun (WGS) entry which is preliminary data.</text>
</comment>
<dbReference type="Proteomes" id="UP000249185">
    <property type="component" value="Unassembled WGS sequence"/>
</dbReference>
<evidence type="ECO:0000256" key="1">
    <source>
        <dbReference type="SAM" id="MobiDB-lite"/>
    </source>
</evidence>
<proteinExistence type="predicted"/>
<dbReference type="Pfam" id="PF06057">
    <property type="entry name" value="VirJ"/>
    <property type="match status" value="1"/>
</dbReference>
<feature type="compositionally biased region" description="Low complexity" evidence="1">
    <location>
        <begin position="463"/>
        <end position="489"/>
    </location>
</feature>
<evidence type="ECO:0000313" key="5">
    <source>
        <dbReference type="Proteomes" id="UP000249185"/>
    </source>
</evidence>
<dbReference type="InterPro" id="IPR010333">
    <property type="entry name" value="VirJ"/>
</dbReference>
<evidence type="ECO:0000313" key="4">
    <source>
        <dbReference type="EMBL" id="PZQ51219.1"/>
    </source>
</evidence>
<evidence type="ECO:0000256" key="2">
    <source>
        <dbReference type="SAM" id="SignalP"/>
    </source>
</evidence>